<dbReference type="EMBL" id="VSSQ01001483">
    <property type="protein sequence ID" value="MPM08716.1"/>
    <property type="molecule type" value="Genomic_DNA"/>
</dbReference>
<organism evidence="1">
    <name type="scientific">bioreactor metagenome</name>
    <dbReference type="NCBI Taxonomy" id="1076179"/>
    <lineage>
        <taxon>unclassified sequences</taxon>
        <taxon>metagenomes</taxon>
        <taxon>ecological metagenomes</taxon>
    </lineage>
</organism>
<reference evidence="1" key="1">
    <citation type="submission" date="2019-08" db="EMBL/GenBank/DDBJ databases">
        <authorList>
            <person name="Kucharzyk K."/>
            <person name="Murdoch R.W."/>
            <person name="Higgins S."/>
            <person name="Loffler F."/>
        </authorList>
    </citation>
    <scope>NUCLEOTIDE SEQUENCE</scope>
</reference>
<name>A0A644WXT9_9ZZZZ</name>
<proteinExistence type="predicted"/>
<gene>
    <name evidence="1" type="ORF">SDC9_55030</name>
</gene>
<sequence>MDHYEFEMFLEDIDVKDWELWDDNNHEPIMLIDVLKKFEVWYNERKAKEEKQTPTLAEPVK</sequence>
<protein>
    <submittedName>
        <fullName evidence="1">Uncharacterized protein</fullName>
    </submittedName>
</protein>
<accession>A0A644WXT9</accession>
<evidence type="ECO:0000313" key="1">
    <source>
        <dbReference type="EMBL" id="MPM08716.1"/>
    </source>
</evidence>
<comment type="caution">
    <text evidence="1">The sequence shown here is derived from an EMBL/GenBank/DDBJ whole genome shotgun (WGS) entry which is preliminary data.</text>
</comment>
<dbReference type="AlphaFoldDB" id="A0A644WXT9"/>